<keyword evidence="2" id="KW-1185">Reference proteome</keyword>
<proteinExistence type="predicted"/>
<dbReference type="EMBL" id="BROH01000011">
    <property type="protein sequence ID" value="GKY89382.1"/>
    <property type="molecule type" value="Genomic_DNA"/>
</dbReference>
<dbReference type="Pfam" id="PF13576">
    <property type="entry name" value="Pentapeptide_3"/>
    <property type="match status" value="1"/>
</dbReference>
<organism evidence="1 2">
    <name type="scientific">Sinisalibacter aestuarii</name>
    <dbReference type="NCBI Taxonomy" id="2949426"/>
    <lineage>
        <taxon>Bacteria</taxon>
        <taxon>Pseudomonadati</taxon>
        <taxon>Pseudomonadota</taxon>
        <taxon>Alphaproteobacteria</taxon>
        <taxon>Rhodobacterales</taxon>
        <taxon>Roseobacteraceae</taxon>
        <taxon>Sinisalibacter</taxon>
    </lineage>
</organism>
<gene>
    <name evidence="1" type="ORF">STA1M1_32510</name>
</gene>
<name>A0ABQ5LWN8_9RHOB</name>
<dbReference type="InterPro" id="IPR001646">
    <property type="entry name" value="5peptide_repeat"/>
</dbReference>
<comment type="caution">
    <text evidence="1">The sequence shown here is derived from an EMBL/GenBank/DDBJ whole genome shotgun (WGS) entry which is preliminary data.</text>
</comment>
<protein>
    <recommendedName>
        <fullName evidence="3">Pentapeptide repeat-containing protein</fullName>
    </recommendedName>
</protein>
<dbReference type="Gene3D" id="2.160.20.80">
    <property type="entry name" value="E3 ubiquitin-protein ligase SopA"/>
    <property type="match status" value="1"/>
</dbReference>
<evidence type="ECO:0000313" key="2">
    <source>
        <dbReference type="Proteomes" id="UP001144205"/>
    </source>
</evidence>
<dbReference type="Proteomes" id="UP001144205">
    <property type="component" value="Unassembled WGS sequence"/>
</dbReference>
<evidence type="ECO:0008006" key="3">
    <source>
        <dbReference type="Google" id="ProtNLM"/>
    </source>
</evidence>
<accession>A0ABQ5LWN8</accession>
<dbReference type="SUPFAM" id="SSF141571">
    <property type="entry name" value="Pentapeptide repeat-like"/>
    <property type="match status" value="1"/>
</dbReference>
<dbReference type="RefSeq" id="WP_281843410.1">
    <property type="nucleotide sequence ID" value="NZ_BROH01000011.1"/>
</dbReference>
<sequence>MTDPAEIRAVLCEPYRHGSHSPFAGITCDRPLDLSGLTLSGVDFSGARFAQGLDARGARFDGLSWFIGAEFGGDARFDGAVFSSDARFEDARFSGAARFGEAEFRGIARFDRARFANGFEAAKVTCNGNCSLEAAQVAGAASLAQSEFMGGLWCHDAALPATTDLDGTQVHGRLWLRGARRGNVPLRPGDIEMAFGYTYA</sequence>
<reference evidence="1" key="1">
    <citation type="journal article" date="2023" name="Int. J. Syst. Evol. Microbiol.">
        <title>Sinisalibacter aestuarii sp. nov., isolated from estuarine sediment of the Arakawa River.</title>
        <authorList>
            <person name="Arafat S.T."/>
            <person name="Hirano S."/>
            <person name="Sato A."/>
            <person name="Takeuchi K."/>
            <person name="Yasuda T."/>
            <person name="Terahara T."/>
            <person name="Hamada M."/>
            <person name="Kobayashi T."/>
        </authorList>
    </citation>
    <scope>NUCLEOTIDE SEQUENCE</scope>
    <source>
        <strain evidence="1">B-399</strain>
    </source>
</reference>
<evidence type="ECO:0000313" key="1">
    <source>
        <dbReference type="EMBL" id="GKY89382.1"/>
    </source>
</evidence>